<reference evidence="2 3" key="1">
    <citation type="journal article" date="2024" name="G3 (Bethesda)">
        <title>Genome assembly of Hibiscus sabdariffa L. provides insights into metabolisms of medicinal natural products.</title>
        <authorList>
            <person name="Kim T."/>
        </authorList>
    </citation>
    <scope>NUCLEOTIDE SEQUENCE [LARGE SCALE GENOMIC DNA]</scope>
    <source>
        <strain evidence="2">TK-2024</strain>
        <tissue evidence="2">Old leaves</tissue>
    </source>
</reference>
<dbReference type="Proteomes" id="UP001472677">
    <property type="component" value="Unassembled WGS sequence"/>
</dbReference>
<dbReference type="EMBL" id="JBBPBM010000001">
    <property type="protein sequence ID" value="KAK8600431.1"/>
    <property type="molecule type" value="Genomic_DNA"/>
</dbReference>
<comment type="caution">
    <text evidence="2">The sequence shown here is derived from an EMBL/GenBank/DDBJ whole genome shotgun (WGS) entry which is preliminary data.</text>
</comment>
<accession>A0ABR2GCV7</accession>
<sequence length="94" mass="9698">MSPNPLKGLTAGSTQGDETSPGKPLEWVSSPSSVRGGVPDARGLDLPTGDSVPGEDNCCEMTDLEARVSHVVDSENNGSRESEIVVVKDMLGGS</sequence>
<keyword evidence="3" id="KW-1185">Reference proteome</keyword>
<feature type="compositionally biased region" description="Low complexity" evidence="1">
    <location>
        <begin position="28"/>
        <end position="39"/>
    </location>
</feature>
<organism evidence="2 3">
    <name type="scientific">Hibiscus sabdariffa</name>
    <name type="common">roselle</name>
    <dbReference type="NCBI Taxonomy" id="183260"/>
    <lineage>
        <taxon>Eukaryota</taxon>
        <taxon>Viridiplantae</taxon>
        <taxon>Streptophyta</taxon>
        <taxon>Embryophyta</taxon>
        <taxon>Tracheophyta</taxon>
        <taxon>Spermatophyta</taxon>
        <taxon>Magnoliopsida</taxon>
        <taxon>eudicotyledons</taxon>
        <taxon>Gunneridae</taxon>
        <taxon>Pentapetalae</taxon>
        <taxon>rosids</taxon>
        <taxon>malvids</taxon>
        <taxon>Malvales</taxon>
        <taxon>Malvaceae</taxon>
        <taxon>Malvoideae</taxon>
        <taxon>Hibiscus</taxon>
    </lineage>
</organism>
<proteinExistence type="predicted"/>
<evidence type="ECO:0000313" key="2">
    <source>
        <dbReference type="EMBL" id="KAK8600431.1"/>
    </source>
</evidence>
<feature type="region of interest" description="Disordered" evidence="1">
    <location>
        <begin position="1"/>
        <end position="55"/>
    </location>
</feature>
<evidence type="ECO:0000313" key="3">
    <source>
        <dbReference type="Proteomes" id="UP001472677"/>
    </source>
</evidence>
<protein>
    <submittedName>
        <fullName evidence="2">Uncharacterized protein</fullName>
    </submittedName>
</protein>
<name>A0ABR2GCV7_9ROSI</name>
<gene>
    <name evidence="2" type="ORF">V6N12_050285</name>
</gene>
<evidence type="ECO:0000256" key="1">
    <source>
        <dbReference type="SAM" id="MobiDB-lite"/>
    </source>
</evidence>